<accession>A0ABS4CGN1</accession>
<comment type="caution">
    <text evidence="1">The sequence shown here is derived from an EMBL/GenBank/DDBJ whole genome shotgun (WGS) entry which is preliminary data.</text>
</comment>
<dbReference type="EMBL" id="JAEDXU010000001">
    <property type="protein sequence ID" value="MBP1045175.1"/>
    <property type="molecule type" value="Genomic_DNA"/>
</dbReference>
<gene>
    <name evidence="1" type="ORF">I6N96_02710</name>
</gene>
<keyword evidence="2" id="KW-1185">Reference proteome</keyword>
<evidence type="ECO:0000313" key="2">
    <source>
        <dbReference type="Proteomes" id="UP000673375"/>
    </source>
</evidence>
<reference evidence="1 2" key="1">
    <citation type="submission" date="2020-12" db="EMBL/GenBank/DDBJ databases">
        <title>Vagococcus allomyrinae sp. nov. and Enterococcus lavae sp. nov., isolated from the larvae of Allomyrina dichotoma.</title>
        <authorList>
            <person name="Lee S.D."/>
        </authorList>
    </citation>
    <scope>NUCLEOTIDE SEQUENCE [LARGE SCALE GENOMIC DNA]</scope>
    <source>
        <strain evidence="1 2">BWM-S5</strain>
    </source>
</reference>
<dbReference type="Proteomes" id="UP000673375">
    <property type="component" value="Unassembled WGS sequence"/>
</dbReference>
<sequence>MKTKSKNILRKLTTYIMVLVTICGTFLSSSTPVSASELILNEQTGYSCPHLGYAITHNNIGKKVFCVESGSFTTTGAGCIPESYISPKKIYCYYSYLTN</sequence>
<name>A0ABS4CGN1_9ENTE</name>
<proteinExistence type="predicted"/>
<organism evidence="1 2">
    <name type="scientific">Enterococcus larvae</name>
    <dbReference type="NCBI Taxonomy" id="2794352"/>
    <lineage>
        <taxon>Bacteria</taxon>
        <taxon>Bacillati</taxon>
        <taxon>Bacillota</taxon>
        <taxon>Bacilli</taxon>
        <taxon>Lactobacillales</taxon>
        <taxon>Enterococcaceae</taxon>
        <taxon>Enterococcus</taxon>
    </lineage>
</organism>
<evidence type="ECO:0008006" key="3">
    <source>
        <dbReference type="Google" id="ProtNLM"/>
    </source>
</evidence>
<protein>
    <recommendedName>
        <fullName evidence="3">Secreted protein</fullName>
    </recommendedName>
</protein>
<dbReference type="RefSeq" id="WP_209555957.1">
    <property type="nucleotide sequence ID" value="NZ_JAEDXU010000001.1"/>
</dbReference>
<evidence type="ECO:0000313" key="1">
    <source>
        <dbReference type="EMBL" id="MBP1045175.1"/>
    </source>
</evidence>